<name>A0AAJ0LZU8_9PEZI</name>
<accession>A0AAJ0LZU8</accession>
<dbReference type="PROSITE" id="PS51462">
    <property type="entry name" value="NUDIX"/>
    <property type="match status" value="1"/>
</dbReference>
<reference evidence="2" key="1">
    <citation type="journal article" date="2023" name="Mol. Phylogenet. Evol.">
        <title>Genome-scale phylogeny and comparative genomics of the fungal order Sordariales.</title>
        <authorList>
            <person name="Hensen N."/>
            <person name="Bonometti L."/>
            <person name="Westerberg I."/>
            <person name="Brannstrom I.O."/>
            <person name="Guillou S."/>
            <person name="Cros-Aarteil S."/>
            <person name="Calhoun S."/>
            <person name="Haridas S."/>
            <person name="Kuo A."/>
            <person name="Mondo S."/>
            <person name="Pangilinan J."/>
            <person name="Riley R."/>
            <person name="LaButti K."/>
            <person name="Andreopoulos B."/>
            <person name="Lipzen A."/>
            <person name="Chen C."/>
            <person name="Yan M."/>
            <person name="Daum C."/>
            <person name="Ng V."/>
            <person name="Clum A."/>
            <person name="Steindorff A."/>
            <person name="Ohm R.A."/>
            <person name="Martin F."/>
            <person name="Silar P."/>
            <person name="Natvig D.O."/>
            <person name="Lalanne C."/>
            <person name="Gautier V."/>
            <person name="Ament-Velasquez S.L."/>
            <person name="Kruys A."/>
            <person name="Hutchinson M.I."/>
            <person name="Powell A.J."/>
            <person name="Barry K."/>
            <person name="Miller A.N."/>
            <person name="Grigoriev I.V."/>
            <person name="Debuchy R."/>
            <person name="Gladieux P."/>
            <person name="Hiltunen Thoren M."/>
            <person name="Johannesson H."/>
        </authorList>
    </citation>
    <scope>NUCLEOTIDE SEQUENCE</scope>
    <source>
        <strain evidence="2">CBS 333.67</strain>
    </source>
</reference>
<dbReference type="EMBL" id="JAUDZG010000006">
    <property type="protein sequence ID" value="KAK3303796.1"/>
    <property type="molecule type" value="Genomic_DNA"/>
</dbReference>
<protein>
    <submittedName>
        <fullName evidence="2">NUDIX hydrolase domain-like protein</fullName>
    </submittedName>
</protein>
<evidence type="ECO:0000313" key="3">
    <source>
        <dbReference type="Proteomes" id="UP001273166"/>
    </source>
</evidence>
<dbReference type="Gene3D" id="3.90.79.10">
    <property type="entry name" value="Nucleoside Triphosphate Pyrophosphohydrolase"/>
    <property type="match status" value="1"/>
</dbReference>
<dbReference type="Proteomes" id="UP001273166">
    <property type="component" value="Unassembled WGS sequence"/>
</dbReference>
<feature type="domain" description="Nudix hydrolase" evidence="1">
    <location>
        <begin position="32"/>
        <end position="166"/>
    </location>
</feature>
<gene>
    <name evidence="2" type="ORF">B0T15DRAFT_284774</name>
</gene>
<evidence type="ECO:0000259" key="1">
    <source>
        <dbReference type="PROSITE" id="PS51462"/>
    </source>
</evidence>
<dbReference type="AlphaFoldDB" id="A0AAJ0LZU8"/>
<comment type="caution">
    <text evidence="2">The sequence shown here is derived from an EMBL/GenBank/DDBJ whole genome shotgun (WGS) entry which is preliminary data.</text>
</comment>
<dbReference type="GeneID" id="87882446"/>
<keyword evidence="3" id="KW-1185">Reference proteome</keyword>
<dbReference type="InterPro" id="IPR015797">
    <property type="entry name" value="NUDIX_hydrolase-like_dom_sf"/>
</dbReference>
<sequence>MSATPSRGFTYPPSLAPYNISPAAYLAANPGLKGLVVSAIIIHNSRVLLIQRAAHDGFPLKWECPGGGVDTTDATILHAVCREVHEETGLVVTRLGEKVNVLDFDGWENGAKWTKITFLVVLDDGDEAVVRLNAQEHQDAVWATDAEVASGMCEGREIVFAYGDQKQLVLDALSANGK</sequence>
<organism evidence="2 3">
    <name type="scientific">Chaetomium strumarium</name>
    <dbReference type="NCBI Taxonomy" id="1170767"/>
    <lineage>
        <taxon>Eukaryota</taxon>
        <taxon>Fungi</taxon>
        <taxon>Dikarya</taxon>
        <taxon>Ascomycota</taxon>
        <taxon>Pezizomycotina</taxon>
        <taxon>Sordariomycetes</taxon>
        <taxon>Sordariomycetidae</taxon>
        <taxon>Sordariales</taxon>
        <taxon>Chaetomiaceae</taxon>
        <taxon>Chaetomium</taxon>
    </lineage>
</organism>
<dbReference type="RefSeq" id="XP_062719576.1">
    <property type="nucleotide sequence ID" value="XM_062863617.1"/>
</dbReference>
<dbReference type="CDD" id="cd02883">
    <property type="entry name" value="NUDIX_Hydrolase"/>
    <property type="match status" value="1"/>
</dbReference>
<dbReference type="InterPro" id="IPR000086">
    <property type="entry name" value="NUDIX_hydrolase_dom"/>
</dbReference>
<keyword evidence="2" id="KW-0378">Hydrolase</keyword>
<evidence type="ECO:0000313" key="2">
    <source>
        <dbReference type="EMBL" id="KAK3303796.1"/>
    </source>
</evidence>
<reference evidence="2" key="2">
    <citation type="submission" date="2023-06" db="EMBL/GenBank/DDBJ databases">
        <authorList>
            <consortium name="Lawrence Berkeley National Laboratory"/>
            <person name="Mondo S.J."/>
            <person name="Hensen N."/>
            <person name="Bonometti L."/>
            <person name="Westerberg I."/>
            <person name="Brannstrom I.O."/>
            <person name="Guillou S."/>
            <person name="Cros-Aarteil S."/>
            <person name="Calhoun S."/>
            <person name="Haridas S."/>
            <person name="Kuo A."/>
            <person name="Pangilinan J."/>
            <person name="Riley R."/>
            <person name="Labutti K."/>
            <person name="Andreopoulos B."/>
            <person name="Lipzen A."/>
            <person name="Chen C."/>
            <person name="Yanf M."/>
            <person name="Daum C."/>
            <person name="Ng V."/>
            <person name="Clum A."/>
            <person name="Steindorff A."/>
            <person name="Ohm R."/>
            <person name="Martin F."/>
            <person name="Silar P."/>
            <person name="Natvig D."/>
            <person name="Lalanne C."/>
            <person name="Gautier V."/>
            <person name="Ament-Velasquez S.L."/>
            <person name="Kruys A."/>
            <person name="Hutchinson M.I."/>
            <person name="Powell A.J."/>
            <person name="Barry K."/>
            <person name="Miller A.N."/>
            <person name="Grigoriev I.V."/>
            <person name="Debuchy R."/>
            <person name="Gladieux P."/>
            <person name="Thoren M.H."/>
            <person name="Johannesson H."/>
        </authorList>
    </citation>
    <scope>NUCLEOTIDE SEQUENCE</scope>
    <source>
        <strain evidence="2">CBS 333.67</strain>
    </source>
</reference>
<dbReference type="Pfam" id="PF00293">
    <property type="entry name" value="NUDIX"/>
    <property type="match status" value="1"/>
</dbReference>
<dbReference type="SUPFAM" id="SSF55811">
    <property type="entry name" value="Nudix"/>
    <property type="match status" value="1"/>
</dbReference>
<dbReference type="PANTHER" id="PTHR43736">
    <property type="entry name" value="ADP-RIBOSE PYROPHOSPHATASE"/>
    <property type="match status" value="1"/>
</dbReference>
<dbReference type="PANTHER" id="PTHR43736:SF1">
    <property type="entry name" value="DIHYDRONEOPTERIN TRIPHOSPHATE DIPHOSPHATASE"/>
    <property type="match status" value="1"/>
</dbReference>
<proteinExistence type="predicted"/>
<dbReference type="GO" id="GO:0016787">
    <property type="term" value="F:hydrolase activity"/>
    <property type="evidence" value="ECO:0007669"/>
    <property type="project" value="UniProtKB-KW"/>
</dbReference>